<sequence>MSTRFSREDTLILLESLGISLPPTTKISLDDLNKRLKDALDAAQRLHAVIETLPLNPADHPIWPADKDLEEATRKFNFKEAIQMRLANAAPKVSSNKKDTFWEMRKVVTSFAQESPTGREFCMSDTLGELVNWGVYVNVTQIRCIKDTPVYILVYKEVIPQKGQTLYDALESVIGTSNRLLINVQTTDFERQSMLKLFRMNAKRLSPNFHAIDEKKAQKMGLKTSFVLPLGPLNMKDTGKFSNVTGCEVCGKTNIETANAGVVPPDIHNGKVFLVKFQISLMQFKDEAHMLIYDRQRSFRGIWKRCKERDLFDEAEDSMGDNLRMYRWARRVGDYQLSVCLDRPPAKDPVW</sequence>
<name>A0A8H8CHX9_PSICU</name>
<protein>
    <submittedName>
        <fullName evidence="1">Uncharacterized protein</fullName>
    </submittedName>
</protein>
<organism evidence="1">
    <name type="scientific">Psilocybe cubensis</name>
    <name type="common">Psychedelic mushroom</name>
    <name type="synonym">Stropharia cubensis</name>
    <dbReference type="NCBI Taxonomy" id="181762"/>
    <lineage>
        <taxon>Eukaryota</taxon>
        <taxon>Fungi</taxon>
        <taxon>Dikarya</taxon>
        <taxon>Basidiomycota</taxon>
        <taxon>Agaricomycotina</taxon>
        <taxon>Agaricomycetes</taxon>
        <taxon>Agaricomycetidae</taxon>
        <taxon>Agaricales</taxon>
        <taxon>Agaricineae</taxon>
        <taxon>Strophariaceae</taxon>
        <taxon>Psilocybe</taxon>
    </lineage>
</organism>
<gene>
    <name evidence="1" type="ORF">JR316_008217</name>
</gene>
<proteinExistence type="predicted"/>
<reference evidence="1" key="1">
    <citation type="submission" date="2021-02" db="EMBL/GenBank/DDBJ databases">
        <title>Psilocybe cubensis genome.</title>
        <authorList>
            <person name="Mckernan K.J."/>
            <person name="Crawford S."/>
            <person name="Trippe A."/>
            <person name="Kane L.T."/>
            <person name="Mclaughlin S."/>
        </authorList>
    </citation>
    <scope>NUCLEOTIDE SEQUENCE [LARGE SCALE GENOMIC DNA]</scope>
    <source>
        <strain evidence="1">MGC-MH-2018</strain>
    </source>
</reference>
<evidence type="ECO:0000313" key="1">
    <source>
        <dbReference type="EMBL" id="KAG5166143.1"/>
    </source>
</evidence>
<comment type="caution">
    <text evidence="1">The sequence shown here is derived from an EMBL/GenBank/DDBJ whole genome shotgun (WGS) entry which is preliminary data.</text>
</comment>
<dbReference type="EMBL" id="JAFIQS010000008">
    <property type="protein sequence ID" value="KAG5166143.1"/>
    <property type="molecule type" value="Genomic_DNA"/>
</dbReference>
<dbReference type="AlphaFoldDB" id="A0A8H8CHX9"/>
<accession>A0A8H8CHX9</accession>